<dbReference type="InterPro" id="IPR009780">
    <property type="entry name" value="DUF1344"/>
</dbReference>
<name>A0ABU0M2R6_9HYPH</name>
<evidence type="ECO:0000313" key="3">
    <source>
        <dbReference type="Proteomes" id="UP001223743"/>
    </source>
</evidence>
<comment type="caution">
    <text evidence="2">The sequence shown here is derived from an EMBL/GenBank/DDBJ whole genome shotgun (WGS) entry which is preliminary data.</text>
</comment>
<keyword evidence="1" id="KW-0732">Signal</keyword>
<dbReference type="EMBL" id="JAUSWJ010000001">
    <property type="protein sequence ID" value="MDQ0515244.1"/>
    <property type="molecule type" value="Genomic_DNA"/>
</dbReference>
<evidence type="ECO:0000256" key="1">
    <source>
        <dbReference type="SAM" id="SignalP"/>
    </source>
</evidence>
<organism evidence="2 3">
    <name type="scientific">Kaistia geumhonensis</name>
    <dbReference type="NCBI Taxonomy" id="410839"/>
    <lineage>
        <taxon>Bacteria</taxon>
        <taxon>Pseudomonadati</taxon>
        <taxon>Pseudomonadota</taxon>
        <taxon>Alphaproteobacteria</taxon>
        <taxon>Hyphomicrobiales</taxon>
        <taxon>Kaistiaceae</taxon>
        <taxon>Kaistia</taxon>
    </lineage>
</organism>
<keyword evidence="3" id="KW-1185">Reference proteome</keyword>
<feature type="chain" id="PRO_5045095223" evidence="1">
    <location>
        <begin position="23"/>
        <end position="92"/>
    </location>
</feature>
<reference evidence="2 3" key="1">
    <citation type="submission" date="2023-07" db="EMBL/GenBank/DDBJ databases">
        <title>Genomic Encyclopedia of Type Strains, Phase IV (KMG-IV): sequencing the most valuable type-strain genomes for metagenomic binning, comparative biology and taxonomic classification.</title>
        <authorList>
            <person name="Goeker M."/>
        </authorList>
    </citation>
    <scope>NUCLEOTIDE SEQUENCE [LARGE SCALE GENOMIC DNA]</scope>
    <source>
        <strain evidence="2 3">B1-1</strain>
    </source>
</reference>
<sequence>MKTLALALPLAGFIASAGAAYAVDVDSGTVRQLDARSGAITLMDGRSFKVSNPILLEGVIPGEKVIITVNDDKTIGFSEDPSQWESTTSYDN</sequence>
<evidence type="ECO:0000313" key="2">
    <source>
        <dbReference type="EMBL" id="MDQ0515244.1"/>
    </source>
</evidence>
<accession>A0ABU0M2R6</accession>
<dbReference type="Pfam" id="PF07076">
    <property type="entry name" value="DUF1344"/>
    <property type="match status" value="1"/>
</dbReference>
<dbReference type="RefSeq" id="WP_266281220.1">
    <property type="nucleotide sequence ID" value="NZ_JAPKNF010000001.1"/>
</dbReference>
<proteinExistence type="predicted"/>
<protein>
    <submittedName>
        <fullName evidence="2">Cu/Ag efflux protein CusF</fullName>
    </submittedName>
</protein>
<dbReference type="Proteomes" id="UP001223743">
    <property type="component" value="Unassembled WGS sequence"/>
</dbReference>
<gene>
    <name evidence="2" type="ORF">QO015_000857</name>
</gene>
<feature type="signal peptide" evidence="1">
    <location>
        <begin position="1"/>
        <end position="22"/>
    </location>
</feature>